<protein>
    <submittedName>
        <fullName evidence="6">Type II secretion system protein GspE</fullName>
    </submittedName>
</protein>
<proteinExistence type="inferred from homology"/>
<dbReference type="GO" id="GO:0016887">
    <property type="term" value="F:ATP hydrolysis activity"/>
    <property type="evidence" value="ECO:0007669"/>
    <property type="project" value="TreeGrafter"/>
</dbReference>
<dbReference type="PROSITE" id="PS00662">
    <property type="entry name" value="T2SP_E"/>
    <property type="match status" value="1"/>
</dbReference>
<evidence type="ECO:0000256" key="2">
    <source>
        <dbReference type="ARBA" id="ARBA00022741"/>
    </source>
</evidence>
<comment type="similarity">
    <text evidence="1">Belongs to the GSP E family.</text>
</comment>
<feature type="region of interest" description="Disordered" evidence="4">
    <location>
        <begin position="159"/>
        <end position="179"/>
    </location>
</feature>
<evidence type="ECO:0000256" key="1">
    <source>
        <dbReference type="ARBA" id="ARBA00006611"/>
    </source>
</evidence>
<evidence type="ECO:0000313" key="7">
    <source>
        <dbReference type="Proteomes" id="UP000230956"/>
    </source>
</evidence>
<evidence type="ECO:0000256" key="3">
    <source>
        <dbReference type="ARBA" id="ARBA00022840"/>
    </source>
</evidence>
<dbReference type="Pfam" id="PF00437">
    <property type="entry name" value="T2SSE"/>
    <property type="match status" value="1"/>
</dbReference>
<evidence type="ECO:0000259" key="5">
    <source>
        <dbReference type="PROSITE" id="PS00662"/>
    </source>
</evidence>
<dbReference type="Gene3D" id="3.30.300.160">
    <property type="entry name" value="Type II secretion system, protein E, N-terminal domain"/>
    <property type="match status" value="1"/>
</dbReference>
<sequence length="566" mass="62260">MPQASHQAVRKIRLGELLVTAGVITQSQLEEALFTQKKTGERLGIVLRKLGFVSEETLIEFLGRQLDIPSIDLDLTEVDEDIVRLIPEAIARKYKIIAVAKIDKLLTLATADPLDLFAMDDAESITGCQIIPVITTEKHIQKALDKYYWMQGANRGVETGQRRAGQKAGNAPAQGKAGDGDTKRFIEMVLRQALIDEASDIHIEMGENELRVRIRVDGILHEITTAPKSIHRSVVSRLKILAELDIAEKRAPQDGRFAVYAGDRKIDFRMSTVPTIFGEKVVLRVLEKKASSVSEESLGFDREDLQKFRRLVNSPYGMILVSGPTGSGKTTTLYTALSGLATVEKNVVTIEDPVEYTFDMINQIQVNPKAGVTFATGLRSVLRQDPDIIMVGEIRDEETAEIAVHSALSGHLVLSTIHTNDAPSTPTRFTEMGIQPFLAATSILGIISQRLVRLLCPSCKEPYKPVPELLSGLNLPNDGSITLYRPKGCTECRGVGYKGREAIFEVLEINDEIRDLIVSRAAAARIREVAEKQGFRTLRDAGIAKVVQGKTSLEIVMKVTQDAGAL</sequence>
<dbReference type="PANTHER" id="PTHR30258:SF3">
    <property type="entry name" value="SLL1921 PROTEIN"/>
    <property type="match status" value="1"/>
</dbReference>
<keyword evidence="2" id="KW-0547">Nucleotide-binding</keyword>
<gene>
    <name evidence="6" type="ORF">COY37_04760</name>
</gene>
<feature type="domain" description="Bacterial type II secretion system protein E" evidence="5">
    <location>
        <begin position="382"/>
        <end position="396"/>
    </location>
</feature>
<evidence type="ECO:0000313" key="6">
    <source>
        <dbReference type="EMBL" id="PIZ39585.1"/>
    </source>
</evidence>
<dbReference type="InterPro" id="IPR001482">
    <property type="entry name" value="T2SS/T4SS_dom"/>
</dbReference>
<dbReference type="GO" id="GO:0005886">
    <property type="term" value="C:plasma membrane"/>
    <property type="evidence" value="ECO:0007669"/>
    <property type="project" value="TreeGrafter"/>
</dbReference>
<dbReference type="AlphaFoldDB" id="A0A2M7T8H6"/>
<reference evidence="7" key="1">
    <citation type="submission" date="2017-09" db="EMBL/GenBank/DDBJ databases">
        <title>Depth-based differentiation of microbial function through sediment-hosted aquifers and enrichment of novel symbionts in the deep terrestrial subsurface.</title>
        <authorList>
            <person name="Probst A.J."/>
            <person name="Ladd B."/>
            <person name="Jarett J.K."/>
            <person name="Geller-Mcgrath D.E."/>
            <person name="Sieber C.M.K."/>
            <person name="Emerson J.B."/>
            <person name="Anantharaman K."/>
            <person name="Thomas B.C."/>
            <person name="Malmstrom R."/>
            <person name="Stieglmeier M."/>
            <person name="Klingl A."/>
            <person name="Woyke T."/>
            <person name="Ryan C.M."/>
            <person name="Banfield J.F."/>
        </authorList>
    </citation>
    <scope>NUCLEOTIDE SEQUENCE [LARGE SCALE GENOMIC DNA]</scope>
</reference>
<accession>A0A2M7T8H6</accession>
<dbReference type="InterPro" id="IPR007831">
    <property type="entry name" value="T2SS_GspE_N"/>
</dbReference>
<dbReference type="PANTHER" id="PTHR30258">
    <property type="entry name" value="TYPE II SECRETION SYSTEM PROTEIN GSPE-RELATED"/>
    <property type="match status" value="1"/>
</dbReference>
<dbReference type="Gene3D" id="3.30.450.90">
    <property type="match status" value="1"/>
</dbReference>
<dbReference type="SUPFAM" id="SSF160246">
    <property type="entry name" value="EspE N-terminal domain-like"/>
    <property type="match status" value="1"/>
</dbReference>
<dbReference type="Gene3D" id="3.40.50.300">
    <property type="entry name" value="P-loop containing nucleotide triphosphate hydrolases"/>
    <property type="match status" value="1"/>
</dbReference>
<evidence type="ECO:0000256" key="4">
    <source>
        <dbReference type="SAM" id="MobiDB-lite"/>
    </source>
</evidence>
<name>A0A2M7T8H6_9ACTN</name>
<dbReference type="FunFam" id="3.30.300.160:FF:000002">
    <property type="entry name" value="Type II secretion system protein E"/>
    <property type="match status" value="1"/>
</dbReference>
<dbReference type="InterPro" id="IPR027417">
    <property type="entry name" value="P-loop_NTPase"/>
</dbReference>
<organism evidence="6 7">
    <name type="scientific">Candidatus Aquicultor secundus</name>
    <dbReference type="NCBI Taxonomy" id="1973895"/>
    <lineage>
        <taxon>Bacteria</taxon>
        <taxon>Bacillati</taxon>
        <taxon>Actinomycetota</taxon>
        <taxon>Candidatus Aquicultoria</taxon>
        <taxon>Candidatus Aquicultorales</taxon>
        <taxon>Candidatus Aquicultoraceae</taxon>
        <taxon>Candidatus Aquicultor</taxon>
    </lineage>
</organism>
<dbReference type="Proteomes" id="UP000230956">
    <property type="component" value="Unassembled WGS sequence"/>
</dbReference>
<dbReference type="RefSeq" id="WP_286678361.1">
    <property type="nucleotide sequence ID" value="NZ_MNXI01000077.1"/>
</dbReference>
<dbReference type="FunFam" id="3.40.50.300:FF:000398">
    <property type="entry name" value="Type IV pilus assembly ATPase PilB"/>
    <property type="match status" value="1"/>
</dbReference>
<dbReference type="InterPro" id="IPR037257">
    <property type="entry name" value="T2SS_E_N_sf"/>
</dbReference>
<dbReference type="Pfam" id="PF05157">
    <property type="entry name" value="MshEN"/>
    <property type="match status" value="1"/>
</dbReference>
<comment type="caution">
    <text evidence="6">The sequence shown here is derived from an EMBL/GenBank/DDBJ whole genome shotgun (WGS) entry which is preliminary data.</text>
</comment>
<dbReference type="CDD" id="cd01129">
    <property type="entry name" value="PulE-GspE-like"/>
    <property type="match status" value="1"/>
</dbReference>
<dbReference type="Gene3D" id="1.10.40.70">
    <property type="match status" value="1"/>
</dbReference>
<dbReference type="GO" id="GO:0005524">
    <property type="term" value="F:ATP binding"/>
    <property type="evidence" value="ECO:0007669"/>
    <property type="project" value="UniProtKB-KW"/>
</dbReference>
<dbReference type="SUPFAM" id="SSF52540">
    <property type="entry name" value="P-loop containing nucleoside triphosphate hydrolases"/>
    <property type="match status" value="1"/>
</dbReference>
<keyword evidence="3" id="KW-0067">ATP-binding</keyword>
<dbReference type="EMBL" id="PFNG01000116">
    <property type="protein sequence ID" value="PIZ39585.1"/>
    <property type="molecule type" value="Genomic_DNA"/>
</dbReference>